<keyword evidence="2 5" id="KW-0812">Transmembrane</keyword>
<feature type="transmembrane region" description="Helical" evidence="5">
    <location>
        <begin position="68"/>
        <end position="101"/>
    </location>
</feature>
<feature type="transmembrane region" description="Helical" evidence="5">
    <location>
        <begin position="21"/>
        <end position="48"/>
    </location>
</feature>
<dbReference type="EMBL" id="FWXY01000007">
    <property type="protein sequence ID" value="SMC68570.1"/>
    <property type="molecule type" value="Genomic_DNA"/>
</dbReference>
<dbReference type="Pfam" id="PF07264">
    <property type="entry name" value="EI24"/>
    <property type="match status" value="1"/>
</dbReference>
<name>A0A1W2B701_9BACT</name>
<gene>
    <name evidence="6" type="ORF">SAMN02746065_10712</name>
</gene>
<comment type="subcellular location">
    <subcellularLocation>
        <location evidence="1">Membrane</location>
        <topology evidence="1">Multi-pass membrane protein</topology>
    </subcellularLocation>
</comment>
<evidence type="ECO:0000256" key="2">
    <source>
        <dbReference type="ARBA" id="ARBA00022692"/>
    </source>
</evidence>
<feature type="transmembrane region" description="Helical" evidence="5">
    <location>
        <begin position="162"/>
        <end position="180"/>
    </location>
</feature>
<evidence type="ECO:0000256" key="4">
    <source>
        <dbReference type="ARBA" id="ARBA00023136"/>
    </source>
</evidence>
<dbReference type="InterPro" id="IPR059112">
    <property type="entry name" value="CysZ/EI24"/>
</dbReference>
<accession>A0A1W2B701</accession>
<evidence type="ECO:0000256" key="3">
    <source>
        <dbReference type="ARBA" id="ARBA00022989"/>
    </source>
</evidence>
<organism evidence="6 7">
    <name type="scientific">Desulfocicer vacuolatum DSM 3385</name>
    <dbReference type="NCBI Taxonomy" id="1121400"/>
    <lineage>
        <taxon>Bacteria</taxon>
        <taxon>Pseudomonadati</taxon>
        <taxon>Thermodesulfobacteriota</taxon>
        <taxon>Desulfobacteria</taxon>
        <taxon>Desulfobacterales</taxon>
        <taxon>Desulfobacteraceae</taxon>
        <taxon>Desulfocicer</taxon>
    </lineage>
</organism>
<sequence>MNFIKGIVYNFRGLLMGMRTPGLLMLGLLRFVMVIIISMALAGSIMVWHREILNMIWTMPESGWLIYIWTALSWLLSIFLVMLSSLIAYLIAQVFFCVFIMDLMSRITEKIIKGETHGPVEKMSLLRTVFHLICQEIPRAVIPMVLMLVLMVVGLLTPLGPGVAVVSALVAGAFLAWDNTDLVPARRMNTFAVRFRYFKKNILFHLGFGICFLIPWLNILFLSFAPVGATLFFIENEDE</sequence>
<dbReference type="OrthoDB" id="5416286at2"/>
<dbReference type="AlphaFoldDB" id="A0A1W2B701"/>
<evidence type="ECO:0000313" key="7">
    <source>
        <dbReference type="Proteomes" id="UP000192418"/>
    </source>
</evidence>
<dbReference type="RefSeq" id="WP_084068244.1">
    <property type="nucleotide sequence ID" value="NZ_FWXY01000007.1"/>
</dbReference>
<evidence type="ECO:0000313" key="6">
    <source>
        <dbReference type="EMBL" id="SMC68570.1"/>
    </source>
</evidence>
<dbReference type="STRING" id="1121400.SAMN02746065_10712"/>
<evidence type="ECO:0000256" key="1">
    <source>
        <dbReference type="ARBA" id="ARBA00004141"/>
    </source>
</evidence>
<keyword evidence="3 5" id="KW-1133">Transmembrane helix</keyword>
<keyword evidence="7" id="KW-1185">Reference proteome</keyword>
<keyword evidence="4 5" id="KW-0472">Membrane</keyword>
<feature type="transmembrane region" description="Helical" evidence="5">
    <location>
        <begin position="137"/>
        <end position="156"/>
    </location>
</feature>
<feature type="transmembrane region" description="Helical" evidence="5">
    <location>
        <begin position="201"/>
        <end position="234"/>
    </location>
</feature>
<reference evidence="6 7" key="1">
    <citation type="submission" date="2017-04" db="EMBL/GenBank/DDBJ databases">
        <authorList>
            <person name="Afonso C.L."/>
            <person name="Miller P.J."/>
            <person name="Scott M.A."/>
            <person name="Spackman E."/>
            <person name="Goraichik I."/>
            <person name="Dimitrov K.M."/>
            <person name="Suarez D.L."/>
            <person name="Swayne D.E."/>
        </authorList>
    </citation>
    <scope>NUCLEOTIDE SEQUENCE [LARGE SCALE GENOMIC DNA]</scope>
    <source>
        <strain evidence="6 7">DSM 3385</strain>
    </source>
</reference>
<evidence type="ECO:0000256" key="5">
    <source>
        <dbReference type="SAM" id="Phobius"/>
    </source>
</evidence>
<protein>
    <submittedName>
        <fullName evidence="6">CysZ protein</fullName>
    </submittedName>
</protein>
<dbReference type="Proteomes" id="UP000192418">
    <property type="component" value="Unassembled WGS sequence"/>
</dbReference>
<proteinExistence type="predicted"/>